<proteinExistence type="predicted"/>
<sequence length="28" mass="3244">MNAKRSLMAVAMAMRIILILWKNVQRNA</sequence>
<evidence type="ECO:0000313" key="1">
    <source>
        <dbReference type="EMBL" id="ALC41391.1"/>
    </source>
</evidence>
<name>A0A0M4E588_DROBS</name>
<dbReference type="Proteomes" id="UP000494163">
    <property type="component" value="Chromosome 2R"/>
</dbReference>
<protein>
    <submittedName>
        <fullName evidence="1">Maker68</fullName>
    </submittedName>
</protein>
<dbReference type="AlphaFoldDB" id="A0A0M4E588"/>
<dbReference type="EMBL" id="CP012524">
    <property type="protein sequence ID" value="ALC41391.1"/>
    <property type="molecule type" value="Genomic_DNA"/>
</dbReference>
<reference evidence="1 2" key="1">
    <citation type="submission" date="2015-08" db="EMBL/GenBank/DDBJ databases">
        <title>Ancestral chromatin configuration constrains chromatin evolution on differentiating sex chromosomes in Drosophila.</title>
        <authorList>
            <person name="Zhou Q."/>
            <person name="Bachtrog D."/>
        </authorList>
    </citation>
    <scope>NUCLEOTIDE SEQUENCE [LARGE SCALE GENOMIC DNA]</scope>
    <source>
        <tissue evidence="1">Whole larvae</tissue>
    </source>
</reference>
<gene>
    <name evidence="1" type="ORF">Dbus_chr2Rg970</name>
</gene>
<accession>A0A0M4E588</accession>
<evidence type="ECO:0000313" key="2">
    <source>
        <dbReference type="Proteomes" id="UP000494163"/>
    </source>
</evidence>
<keyword evidence="2" id="KW-1185">Reference proteome</keyword>
<organism evidence="1 2">
    <name type="scientific">Drosophila busckii</name>
    <name type="common">Fruit fly</name>
    <dbReference type="NCBI Taxonomy" id="30019"/>
    <lineage>
        <taxon>Eukaryota</taxon>
        <taxon>Metazoa</taxon>
        <taxon>Ecdysozoa</taxon>
        <taxon>Arthropoda</taxon>
        <taxon>Hexapoda</taxon>
        <taxon>Insecta</taxon>
        <taxon>Pterygota</taxon>
        <taxon>Neoptera</taxon>
        <taxon>Endopterygota</taxon>
        <taxon>Diptera</taxon>
        <taxon>Brachycera</taxon>
        <taxon>Muscomorpha</taxon>
        <taxon>Ephydroidea</taxon>
        <taxon>Drosophilidae</taxon>
        <taxon>Drosophila</taxon>
    </lineage>
</organism>